<accession>A0A0R1WFF7</accession>
<sequence>MIFYFKRFLEATSDGFGRAASRGDFWLAAVGNEPRSLSYFKDDKAAVQQLTSQLLTNFLPHTKKLPQATNQVTWGSRWN</sequence>
<name>A0A0R1WFF7_9LACO</name>
<comment type="caution">
    <text evidence="1">The sequence shown here is derived from an EMBL/GenBank/DDBJ whole genome shotgun (WGS) entry which is preliminary data.</text>
</comment>
<dbReference type="EMBL" id="AZGE01000002">
    <property type="protein sequence ID" value="KRM16608.1"/>
    <property type="molecule type" value="Genomic_DNA"/>
</dbReference>
<evidence type="ECO:0000313" key="1">
    <source>
        <dbReference type="EMBL" id="KRM16608.1"/>
    </source>
</evidence>
<dbReference type="Proteomes" id="UP000050973">
    <property type="component" value="Unassembled WGS sequence"/>
</dbReference>
<protein>
    <submittedName>
        <fullName evidence="1">Uncharacterized protein</fullName>
    </submittedName>
</protein>
<organism evidence="1 2">
    <name type="scientific">Limosilactobacillus oris DSM 4864</name>
    <dbReference type="NCBI Taxonomy" id="1423779"/>
    <lineage>
        <taxon>Bacteria</taxon>
        <taxon>Bacillati</taxon>
        <taxon>Bacillota</taxon>
        <taxon>Bacilli</taxon>
        <taxon>Lactobacillales</taxon>
        <taxon>Lactobacillaceae</taxon>
        <taxon>Limosilactobacillus</taxon>
    </lineage>
</organism>
<proteinExistence type="predicted"/>
<gene>
    <name evidence="1" type="ORF">FC49_GL000711</name>
</gene>
<reference evidence="1 2" key="1">
    <citation type="journal article" date="2015" name="Genome Announc.">
        <title>Expanding the biotechnology potential of lactobacilli through comparative genomics of 213 strains and associated genera.</title>
        <authorList>
            <person name="Sun Z."/>
            <person name="Harris H.M."/>
            <person name="McCann A."/>
            <person name="Guo C."/>
            <person name="Argimon S."/>
            <person name="Zhang W."/>
            <person name="Yang X."/>
            <person name="Jeffery I.B."/>
            <person name="Cooney J.C."/>
            <person name="Kagawa T.F."/>
            <person name="Liu W."/>
            <person name="Song Y."/>
            <person name="Salvetti E."/>
            <person name="Wrobel A."/>
            <person name="Rasinkangas P."/>
            <person name="Parkhill J."/>
            <person name="Rea M.C."/>
            <person name="O'Sullivan O."/>
            <person name="Ritari J."/>
            <person name="Douillard F.P."/>
            <person name="Paul Ross R."/>
            <person name="Yang R."/>
            <person name="Briner A.E."/>
            <person name="Felis G.E."/>
            <person name="de Vos W.M."/>
            <person name="Barrangou R."/>
            <person name="Klaenhammer T.R."/>
            <person name="Caufield P.W."/>
            <person name="Cui Y."/>
            <person name="Zhang H."/>
            <person name="O'Toole P.W."/>
        </authorList>
    </citation>
    <scope>NUCLEOTIDE SEQUENCE [LARGE SCALE GENOMIC DNA]</scope>
    <source>
        <strain evidence="1 2">DSM 4864</strain>
    </source>
</reference>
<dbReference type="PATRIC" id="fig|1423779.3.peg.721"/>
<dbReference type="AlphaFoldDB" id="A0A0R1WFF7"/>
<evidence type="ECO:0000313" key="2">
    <source>
        <dbReference type="Proteomes" id="UP000050973"/>
    </source>
</evidence>